<evidence type="ECO:0000259" key="9">
    <source>
        <dbReference type="Pfam" id="PF00909"/>
    </source>
</evidence>
<feature type="domain" description="Ammonium transporter AmtB-like" evidence="9">
    <location>
        <begin position="17"/>
        <end position="413"/>
    </location>
</feature>
<dbReference type="InterPro" id="IPR024041">
    <property type="entry name" value="NH4_transpt_AmtB-like_dom"/>
</dbReference>
<keyword evidence="4 8" id="KW-0812">Transmembrane</keyword>
<dbReference type="RefSeq" id="WP_280317721.1">
    <property type="nucleotide sequence ID" value="NZ_CP118605.1"/>
</dbReference>
<proteinExistence type="inferred from homology"/>
<evidence type="ECO:0000256" key="3">
    <source>
        <dbReference type="ARBA" id="ARBA00022448"/>
    </source>
</evidence>
<keyword evidence="3" id="KW-0813">Transport</keyword>
<evidence type="ECO:0000256" key="1">
    <source>
        <dbReference type="ARBA" id="ARBA00004141"/>
    </source>
</evidence>
<keyword evidence="5 8" id="KW-1133">Transmembrane helix</keyword>
<reference evidence="10 11" key="1">
    <citation type="submission" date="2023-02" db="EMBL/GenBank/DDBJ databases">
        <title>Description and genomic characterization of Microbulbifer bruguierae sp. nov., isolated from the sediment of mangrove plant Bruguiera sexangula.</title>
        <authorList>
            <person name="Long M."/>
        </authorList>
    </citation>
    <scope>NUCLEOTIDE SEQUENCE [LARGE SCALE GENOMIC DNA]</scope>
    <source>
        <strain evidence="10 11">H12</strain>
    </source>
</reference>
<evidence type="ECO:0000313" key="10">
    <source>
        <dbReference type="EMBL" id="WGL15152.1"/>
    </source>
</evidence>
<dbReference type="InterPro" id="IPR018047">
    <property type="entry name" value="Ammonium_transpt_CS"/>
</dbReference>
<dbReference type="EMBL" id="CP118605">
    <property type="protein sequence ID" value="WGL15152.1"/>
    <property type="molecule type" value="Genomic_DNA"/>
</dbReference>
<feature type="transmembrane region" description="Helical" evidence="8">
    <location>
        <begin position="251"/>
        <end position="270"/>
    </location>
</feature>
<dbReference type="NCBIfam" id="TIGR03644">
    <property type="entry name" value="marine_trans_1"/>
    <property type="match status" value="1"/>
</dbReference>
<feature type="transmembrane region" description="Helical" evidence="8">
    <location>
        <begin position="366"/>
        <end position="386"/>
    </location>
</feature>
<feature type="transmembrane region" description="Helical" evidence="8">
    <location>
        <begin position="109"/>
        <end position="128"/>
    </location>
</feature>
<dbReference type="Proteomes" id="UP001236500">
    <property type="component" value="Chromosome"/>
</dbReference>
<dbReference type="SUPFAM" id="SSF111352">
    <property type="entry name" value="Ammonium transporter"/>
    <property type="match status" value="1"/>
</dbReference>
<dbReference type="InterPro" id="IPR019879">
    <property type="entry name" value="Ammonium_transptr_marine"/>
</dbReference>
<feature type="transmembrane region" description="Helical" evidence="8">
    <location>
        <begin position="282"/>
        <end position="298"/>
    </location>
</feature>
<evidence type="ECO:0000256" key="5">
    <source>
        <dbReference type="ARBA" id="ARBA00022989"/>
    </source>
</evidence>
<organism evidence="10 11">
    <name type="scientific">Microbulbifer bruguierae</name>
    <dbReference type="NCBI Taxonomy" id="3029061"/>
    <lineage>
        <taxon>Bacteria</taxon>
        <taxon>Pseudomonadati</taxon>
        <taxon>Pseudomonadota</taxon>
        <taxon>Gammaproteobacteria</taxon>
        <taxon>Cellvibrionales</taxon>
        <taxon>Microbulbiferaceae</taxon>
        <taxon>Microbulbifer</taxon>
    </lineage>
</organism>
<protein>
    <submittedName>
        <fullName evidence="10">Ammonium transporter</fullName>
    </submittedName>
</protein>
<keyword evidence="6 8" id="KW-0472">Membrane</keyword>
<evidence type="ECO:0000256" key="8">
    <source>
        <dbReference type="SAM" id="Phobius"/>
    </source>
</evidence>
<dbReference type="PANTHER" id="PTHR11730:SF62">
    <property type="entry name" value="AMMONIUM TRANSPORTER SLL1017-RELATED"/>
    <property type="match status" value="1"/>
</dbReference>
<feature type="transmembrane region" description="Helical" evidence="8">
    <location>
        <begin position="133"/>
        <end position="150"/>
    </location>
</feature>
<comment type="subcellular location">
    <subcellularLocation>
        <location evidence="1">Membrane</location>
        <topology evidence="1">Multi-pass membrane protein</topology>
    </subcellularLocation>
</comment>
<feature type="transmembrane region" description="Helical" evidence="8">
    <location>
        <begin position="170"/>
        <end position="197"/>
    </location>
</feature>
<dbReference type="PROSITE" id="PS01219">
    <property type="entry name" value="AMMONIUM_TRANSP"/>
    <property type="match status" value="1"/>
</dbReference>
<dbReference type="InterPro" id="IPR029020">
    <property type="entry name" value="Ammonium/urea_transptr"/>
</dbReference>
<dbReference type="Gene3D" id="1.10.3430.10">
    <property type="entry name" value="Ammonium transporter AmtB like domains"/>
    <property type="match status" value="1"/>
</dbReference>
<feature type="transmembrane region" description="Helical" evidence="8">
    <location>
        <begin position="304"/>
        <end position="326"/>
    </location>
</feature>
<keyword evidence="11" id="KW-1185">Reference proteome</keyword>
<gene>
    <name evidence="10" type="ORF">PVT68_10230</name>
</gene>
<accession>A0ABY8NBI1</accession>
<feature type="transmembrane region" description="Helical" evidence="8">
    <location>
        <begin position="15"/>
        <end position="39"/>
    </location>
</feature>
<comment type="similarity">
    <text evidence="2">Belongs to the ammonia transporter channel (TC 1.A.11.2) family.</text>
</comment>
<feature type="transmembrane region" description="Helical" evidence="8">
    <location>
        <begin position="51"/>
        <end position="70"/>
    </location>
</feature>
<sequence length="419" mass="43814">MENQIFQLQYAIDTFYFLVCGALVMWMAAGFAMLEAGLVRSKNTTEILTKNVALFAIASIMYLVTGYAIMYDGGWLLSGIEAFDLDSVLASSAENGFDGDSVYSGASDFFFQVVFVATAMSIVSGAVAERMKLWSFLVFAVVMTGLIYPLEGSWTWGGAEVFGMYNLGDLGFSDFAGSGIVHMAGAAAALAGVLLLGARKGKYGPNGEIYAIPGANLPLATLGTFILWMGWFGFNGGSVLKLGDAANAHSVAMVFLNTNTAAAGGAVAALVTGRILFGKADLTMLLNGALAGLVAITAEPSTPTALQATLFGALGGILVVFSIIGLDKLKIDDPVGAISVHGVVGLLGLLLVPVTNDGSSFSGQLIGAATIFVWVFAASFAVWFALKLITGIRVTEEEEQQGVDLVECGMEAYPEFMSK</sequence>
<evidence type="ECO:0000256" key="4">
    <source>
        <dbReference type="ARBA" id="ARBA00022692"/>
    </source>
</evidence>
<evidence type="ECO:0000256" key="6">
    <source>
        <dbReference type="ARBA" id="ARBA00023136"/>
    </source>
</evidence>
<name>A0ABY8NBI1_9GAMM</name>
<feature type="transmembrane region" description="Helical" evidence="8">
    <location>
        <begin position="209"/>
        <end position="231"/>
    </location>
</feature>
<evidence type="ECO:0000313" key="11">
    <source>
        <dbReference type="Proteomes" id="UP001236500"/>
    </source>
</evidence>
<dbReference type="PANTHER" id="PTHR11730">
    <property type="entry name" value="AMMONIUM TRANSPORTER"/>
    <property type="match status" value="1"/>
</dbReference>
<evidence type="ECO:0000256" key="7">
    <source>
        <dbReference type="ARBA" id="ARBA00023177"/>
    </source>
</evidence>
<evidence type="ECO:0000256" key="2">
    <source>
        <dbReference type="ARBA" id="ARBA00005887"/>
    </source>
</evidence>
<dbReference type="Pfam" id="PF00909">
    <property type="entry name" value="Ammonium_transp"/>
    <property type="match status" value="1"/>
</dbReference>
<feature type="transmembrane region" description="Helical" evidence="8">
    <location>
        <begin position="335"/>
        <end position="354"/>
    </location>
</feature>
<keyword evidence="7" id="KW-0924">Ammonia transport</keyword>